<evidence type="ECO:0000256" key="1">
    <source>
        <dbReference type="ARBA" id="ARBA00004651"/>
    </source>
</evidence>
<dbReference type="InterPro" id="IPR002771">
    <property type="entry name" value="Multi_antbiot-R_MarC"/>
</dbReference>
<reference evidence="9" key="3">
    <citation type="journal article" date="2017" name="Plant Physiol. Biochem.">
        <title>Differential oxidative and antioxidative response of duckweed Lemna minor toward plant growth promoting/inhibiting bacteria.</title>
        <authorList>
            <person name="Ishizawa H."/>
            <person name="Kuroda M."/>
            <person name="Morikawa M."/>
            <person name="Ike M."/>
        </authorList>
    </citation>
    <scope>NUCLEOTIDE SEQUENCE [LARGE SCALE GENOMIC DNA]</scope>
    <source>
        <strain evidence="9">H3</strain>
    </source>
</reference>
<reference evidence="9" key="1">
    <citation type="journal article" date="2017" name="Biotechnol. Biofuels">
        <title>Evaluation of environmental bacterial communities as a factor affecting the growth of duckweed Lemna minor.</title>
        <authorList>
            <person name="Ishizawa H."/>
            <person name="Kuroda M."/>
            <person name="Morikawa M."/>
            <person name="Ike M."/>
        </authorList>
    </citation>
    <scope>NUCLEOTIDE SEQUENCE [LARGE SCALE GENOMIC DNA]</scope>
    <source>
        <strain evidence="9">H3</strain>
    </source>
</reference>
<name>A0A3G9GIC0_9NEIS</name>
<dbReference type="Proteomes" id="UP000198290">
    <property type="component" value="Chromosome"/>
</dbReference>
<gene>
    <name evidence="8" type="ORF">DLM_4064</name>
</gene>
<dbReference type="KEGG" id="amah:DLM_4064"/>
<keyword evidence="3" id="KW-1003">Cell membrane</keyword>
<dbReference type="PANTHER" id="PTHR33508:SF1">
    <property type="entry name" value="UPF0056 MEMBRANE PROTEIN YHCE"/>
    <property type="match status" value="1"/>
</dbReference>
<dbReference type="NCBIfam" id="TIGR00427">
    <property type="entry name" value="NAAT family transporter"/>
    <property type="match status" value="1"/>
</dbReference>
<comment type="similarity">
    <text evidence="2 7">Belongs to the UPF0056 (MarC) family.</text>
</comment>
<dbReference type="GO" id="GO:0005886">
    <property type="term" value="C:plasma membrane"/>
    <property type="evidence" value="ECO:0007669"/>
    <property type="project" value="UniProtKB-SubCell"/>
</dbReference>
<reference evidence="8 9" key="2">
    <citation type="journal article" date="2017" name="Genome Announc.">
        <title>Draft genome sequence of Aquitalea magnusonii strain H3, a plant growth-promoting bacterium of duckweed Lemna minor.</title>
        <authorList>
            <person name="Ishizawa H."/>
            <person name="Kuroda M."/>
            <person name="Ike M."/>
        </authorList>
    </citation>
    <scope>NUCLEOTIDE SEQUENCE [LARGE SCALE GENOMIC DNA]</scope>
    <source>
        <strain evidence="8 9">H3</strain>
    </source>
</reference>
<dbReference type="Pfam" id="PF01914">
    <property type="entry name" value="MarC"/>
    <property type="match status" value="1"/>
</dbReference>
<evidence type="ECO:0000313" key="8">
    <source>
        <dbReference type="EMBL" id="BBF87638.1"/>
    </source>
</evidence>
<comment type="subcellular location">
    <subcellularLocation>
        <location evidence="1 7">Cell membrane</location>
        <topology evidence="1 7">Multi-pass membrane protein</topology>
    </subcellularLocation>
</comment>
<sequence>MIALLDDFNTVLHAAFVGFITLFPVVDPIGTAFIVNPYFRHLPLAERKQAIRKIAWYAMLTVIAALFTGRWILMLFGLSIPVVKLAGGIMICKMGWTSLSSTASNQDKPANSAESAAVDAGQRSSVENDLFYPLSFPLTVGPGTISVVLTLSAHSYNESYVRSALSTSGLIIGMAAMSVLIYLCYLNAGQLVARLGAASENMINRFMAFLIFAVGLQIAWGGLHALIAPAA</sequence>
<dbReference type="EMBL" id="AP018823">
    <property type="protein sequence ID" value="BBF87638.1"/>
    <property type="molecule type" value="Genomic_DNA"/>
</dbReference>
<evidence type="ECO:0000256" key="5">
    <source>
        <dbReference type="ARBA" id="ARBA00022989"/>
    </source>
</evidence>
<accession>A0A3G9GIC0</accession>
<evidence type="ECO:0000256" key="2">
    <source>
        <dbReference type="ARBA" id="ARBA00009784"/>
    </source>
</evidence>
<feature type="transmembrane region" description="Helical" evidence="7">
    <location>
        <begin position="206"/>
        <end position="227"/>
    </location>
</feature>
<protein>
    <recommendedName>
        <fullName evidence="7">UPF0056 membrane protein</fullName>
    </recommendedName>
</protein>
<feature type="transmembrane region" description="Helical" evidence="7">
    <location>
        <begin position="54"/>
        <end position="72"/>
    </location>
</feature>
<keyword evidence="9" id="KW-1185">Reference proteome</keyword>
<evidence type="ECO:0000256" key="7">
    <source>
        <dbReference type="RuleBase" id="RU362048"/>
    </source>
</evidence>
<evidence type="ECO:0000256" key="4">
    <source>
        <dbReference type="ARBA" id="ARBA00022692"/>
    </source>
</evidence>
<comment type="caution">
    <text evidence="7">Lacks conserved residue(s) required for the propagation of feature annotation.</text>
</comment>
<evidence type="ECO:0000313" key="9">
    <source>
        <dbReference type="Proteomes" id="UP000198290"/>
    </source>
</evidence>
<dbReference type="PANTHER" id="PTHR33508">
    <property type="entry name" value="UPF0056 MEMBRANE PROTEIN YHCE"/>
    <property type="match status" value="1"/>
</dbReference>
<dbReference type="STRING" id="332411.VI06_19040"/>
<evidence type="ECO:0000256" key="3">
    <source>
        <dbReference type="ARBA" id="ARBA00022475"/>
    </source>
</evidence>
<dbReference type="RefSeq" id="WP_167467179.1">
    <property type="nucleotide sequence ID" value="NZ_AP018823.1"/>
</dbReference>
<keyword evidence="6 7" id="KW-0472">Membrane</keyword>
<organism evidence="8 9">
    <name type="scientific">Aquitalea magnusonii</name>
    <dbReference type="NCBI Taxonomy" id="332411"/>
    <lineage>
        <taxon>Bacteria</taxon>
        <taxon>Pseudomonadati</taxon>
        <taxon>Pseudomonadota</taxon>
        <taxon>Betaproteobacteria</taxon>
        <taxon>Neisseriales</taxon>
        <taxon>Chromobacteriaceae</taxon>
        <taxon>Aquitalea</taxon>
    </lineage>
</organism>
<dbReference type="AlphaFoldDB" id="A0A3G9GIC0"/>
<keyword evidence="5 7" id="KW-1133">Transmembrane helix</keyword>
<proteinExistence type="inferred from homology"/>
<keyword evidence="4 7" id="KW-0812">Transmembrane</keyword>
<evidence type="ECO:0000256" key="6">
    <source>
        <dbReference type="ARBA" id="ARBA00023136"/>
    </source>
</evidence>
<feature type="transmembrane region" description="Helical" evidence="7">
    <location>
        <begin position="12"/>
        <end position="34"/>
    </location>
</feature>
<feature type="transmembrane region" description="Helical" evidence="7">
    <location>
        <begin position="164"/>
        <end position="185"/>
    </location>
</feature>